<feature type="non-terminal residue" evidence="1">
    <location>
        <position position="1"/>
    </location>
</feature>
<dbReference type="Proteomes" id="UP000324897">
    <property type="component" value="Unassembled WGS sequence"/>
</dbReference>
<dbReference type="EMBL" id="RWGY01000619">
    <property type="protein sequence ID" value="TVU00257.1"/>
    <property type="molecule type" value="Genomic_DNA"/>
</dbReference>
<accession>A0A5J9SMU0</accession>
<gene>
    <name evidence="1" type="ORF">EJB05_54322</name>
</gene>
<evidence type="ECO:0000313" key="2">
    <source>
        <dbReference type="Proteomes" id="UP000324897"/>
    </source>
</evidence>
<dbReference type="AlphaFoldDB" id="A0A5J9SMU0"/>
<comment type="caution">
    <text evidence="1">The sequence shown here is derived from an EMBL/GenBank/DDBJ whole genome shotgun (WGS) entry which is preliminary data.</text>
</comment>
<proteinExistence type="predicted"/>
<sequence length="83" mass="9790">SDPDVLARGCMKNFREAPHRQQSIRYIVTTGHFIMKSLPEDRLYIFFLMQVQSLRRSVCIRYSVIVHSNESSLSGDDHEFKWD</sequence>
<evidence type="ECO:0000313" key="1">
    <source>
        <dbReference type="EMBL" id="TVU00257.1"/>
    </source>
</evidence>
<organism evidence="1 2">
    <name type="scientific">Eragrostis curvula</name>
    <name type="common">weeping love grass</name>
    <dbReference type="NCBI Taxonomy" id="38414"/>
    <lineage>
        <taxon>Eukaryota</taxon>
        <taxon>Viridiplantae</taxon>
        <taxon>Streptophyta</taxon>
        <taxon>Embryophyta</taxon>
        <taxon>Tracheophyta</taxon>
        <taxon>Spermatophyta</taxon>
        <taxon>Magnoliopsida</taxon>
        <taxon>Liliopsida</taxon>
        <taxon>Poales</taxon>
        <taxon>Poaceae</taxon>
        <taxon>PACMAD clade</taxon>
        <taxon>Chloridoideae</taxon>
        <taxon>Eragrostideae</taxon>
        <taxon>Eragrostidinae</taxon>
        <taxon>Eragrostis</taxon>
    </lineage>
</organism>
<name>A0A5J9SMU0_9POAL</name>
<reference evidence="1 2" key="1">
    <citation type="journal article" date="2019" name="Sci. Rep.">
        <title>A high-quality genome of Eragrostis curvula grass provides insights into Poaceae evolution and supports new strategies to enhance forage quality.</title>
        <authorList>
            <person name="Carballo J."/>
            <person name="Santos B.A.C.M."/>
            <person name="Zappacosta D."/>
            <person name="Garbus I."/>
            <person name="Selva J.P."/>
            <person name="Gallo C.A."/>
            <person name="Diaz A."/>
            <person name="Albertini E."/>
            <person name="Caccamo M."/>
            <person name="Echenique V."/>
        </authorList>
    </citation>
    <scope>NUCLEOTIDE SEQUENCE [LARGE SCALE GENOMIC DNA]</scope>
    <source>
        <strain evidence="2">cv. Victoria</strain>
        <tissue evidence="1">Leaf</tissue>
    </source>
</reference>
<dbReference type="Gramene" id="TVU00257">
    <property type="protein sequence ID" value="TVU00257"/>
    <property type="gene ID" value="EJB05_54322"/>
</dbReference>
<keyword evidence="2" id="KW-1185">Reference proteome</keyword>
<protein>
    <submittedName>
        <fullName evidence="1">Uncharacterized protein</fullName>
    </submittedName>
</protein>